<sequence length="195" mass="21542">MSVATKTFGSLLVMGSVLALQAAFAGTPQNENIEVKVQITGQNVSVDLSLVVPATRRQVWAVLTDFEHMSSFVSNLKESKVIGTSGPALKIFQRGSASYGLIDFSFESTREILLTPYDKIESHMISGSVSKMDGTTQLVEEDGGTRIIYHTDTIPGRWLPPIAGRHFIEHETREQFQEIRDEILKRESSSLALNN</sequence>
<accession>A0A1J5T3C3</accession>
<dbReference type="Gene3D" id="3.30.530.20">
    <property type="match status" value="1"/>
</dbReference>
<organism evidence="2">
    <name type="scientific">mine drainage metagenome</name>
    <dbReference type="NCBI Taxonomy" id="410659"/>
    <lineage>
        <taxon>unclassified sequences</taxon>
        <taxon>metagenomes</taxon>
        <taxon>ecological metagenomes</taxon>
    </lineage>
</organism>
<reference evidence="2" key="1">
    <citation type="submission" date="2016-10" db="EMBL/GenBank/DDBJ databases">
        <title>Sequence of Gallionella enrichment culture.</title>
        <authorList>
            <person name="Poehlein A."/>
            <person name="Muehling M."/>
            <person name="Daniel R."/>
        </authorList>
    </citation>
    <scope>NUCLEOTIDE SEQUENCE</scope>
</reference>
<feature type="domain" description="Coenzyme Q-binding protein COQ10 START" evidence="1">
    <location>
        <begin position="52"/>
        <end position="178"/>
    </location>
</feature>
<dbReference type="SUPFAM" id="SSF55961">
    <property type="entry name" value="Bet v1-like"/>
    <property type="match status" value="1"/>
</dbReference>
<dbReference type="Pfam" id="PF03364">
    <property type="entry name" value="Polyketide_cyc"/>
    <property type="match status" value="1"/>
</dbReference>
<comment type="caution">
    <text evidence="2">The sequence shown here is derived from an EMBL/GenBank/DDBJ whole genome shotgun (WGS) entry which is preliminary data.</text>
</comment>
<evidence type="ECO:0000259" key="1">
    <source>
        <dbReference type="Pfam" id="PF03364"/>
    </source>
</evidence>
<evidence type="ECO:0000313" key="2">
    <source>
        <dbReference type="EMBL" id="OIR15370.1"/>
    </source>
</evidence>
<dbReference type="EMBL" id="MLJW01000009">
    <property type="protein sequence ID" value="OIR15370.1"/>
    <property type="molecule type" value="Genomic_DNA"/>
</dbReference>
<dbReference type="AlphaFoldDB" id="A0A1J5T3C3"/>
<protein>
    <submittedName>
        <fullName evidence="2">Polyketide cyclase / dehydrase and lipid transport</fullName>
    </submittedName>
</protein>
<name>A0A1J5T3C3_9ZZZZ</name>
<dbReference type="InterPro" id="IPR005031">
    <property type="entry name" value="COQ10_START"/>
</dbReference>
<gene>
    <name evidence="2" type="ORF">GALL_36920</name>
</gene>
<dbReference type="InterPro" id="IPR023393">
    <property type="entry name" value="START-like_dom_sf"/>
</dbReference>
<proteinExistence type="predicted"/>